<sequence length="94" mass="10669">MAQISSRPLDRQFIPKPKESLQLELNTTVVASAPVFDDPIVSVNAATAQMQLFKTSFFRCGTFDEFLWVFRRHRNIGRPSSRSSDVYLVTAAFN</sequence>
<comment type="caution">
    <text evidence="1">The sequence shown here is derived from an EMBL/GenBank/DDBJ whole genome shotgun (WGS) entry which is preliminary data.</text>
</comment>
<dbReference type="Proteomes" id="UP000286134">
    <property type="component" value="Unassembled WGS sequence"/>
</dbReference>
<dbReference type="AlphaFoldDB" id="A0A420HYH2"/>
<accession>A0A420HYH2</accession>
<evidence type="ECO:0000313" key="2">
    <source>
        <dbReference type="Proteomes" id="UP000286134"/>
    </source>
</evidence>
<evidence type="ECO:0000313" key="1">
    <source>
        <dbReference type="EMBL" id="RKF62472.1"/>
    </source>
</evidence>
<reference evidence="1 2" key="1">
    <citation type="journal article" date="2018" name="BMC Genomics">
        <title>Comparative genome analyses reveal sequence features reflecting distinct modes of host-adaptation between dicot and monocot powdery mildew.</title>
        <authorList>
            <person name="Wu Y."/>
            <person name="Ma X."/>
            <person name="Pan Z."/>
            <person name="Kale S.D."/>
            <person name="Song Y."/>
            <person name="King H."/>
            <person name="Zhang Q."/>
            <person name="Presley C."/>
            <person name="Deng X."/>
            <person name="Wei C.I."/>
            <person name="Xiao S."/>
        </authorList>
    </citation>
    <scope>NUCLEOTIDE SEQUENCE [LARGE SCALE GENOMIC DNA]</scope>
    <source>
        <strain evidence="1">UMSG2</strain>
    </source>
</reference>
<gene>
    <name evidence="1" type="ORF">OnM2_033024</name>
</gene>
<dbReference type="EMBL" id="MCFK01003326">
    <property type="protein sequence ID" value="RKF62472.1"/>
    <property type="molecule type" value="Genomic_DNA"/>
</dbReference>
<proteinExistence type="predicted"/>
<protein>
    <submittedName>
        <fullName evidence="1">Uncharacterized protein</fullName>
    </submittedName>
</protein>
<keyword evidence="2" id="KW-1185">Reference proteome</keyword>
<organism evidence="1 2">
    <name type="scientific">Erysiphe neolycopersici</name>
    <dbReference type="NCBI Taxonomy" id="212602"/>
    <lineage>
        <taxon>Eukaryota</taxon>
        <taxon>Fungi</taxon>
        <taxon>Dikarya</taxon>
        <taxon>Ascomycota</taxon>
        <taxon>Pezizomycotina</taxon>
        <taxon>Leotiomycetes</taxon>
        <taxon>Erysiphales</taxon>
        <taxon>Erysiphaceae</taxon>
        <taxon>Erysiphe</taxon>
    </lineage>
</organism>
<name>A0A420HYH2_9PEZI</name>